<dbReference type="InterPro" id="IPR028082">
    <property type="entry name" value="Peripla_BP_I"/>
</dbReference>
<evidence type="ECO:0000313" key="5">
    <source>
        <dbReference type="EMBL" id="GAA1845357.1"/>
    </source>
</evidence>
<comment type="caution">
    <text evidence="5">The sequence shown here is derived from an EMBL/GenBank/DDBJ whole genome shotgun (WGS) entry which is preliminary data.</text>
</comment>
<evidence type="ECO:0000256" key="1">
    <source>
        <dbReference type="ARBA" id="ARBA00010062"/>
    </source>
</evidence>
<dbReference type="Pfam" id="PF13458">
    <property type="entry name" value="Peripla_BP_6"/>
    <property type="match status" value="1"/>
</dbReference>
<accession>A0ABN2N0S5</accession>
<feature type="chain" id="PRO_5047201237" evidence="3">
    <location>
        <begin position="23"/>
        <end position="389"/>
    </location>
</feature>
<dbReference type="PANTHER" id="PTHR30483:SF6">
    <property type="entry name" value="PERIPLASMIC BINDING PROTEIN OF ABC TRANSPORTER FOR NATURAL AMINO ACIDS"/>
    <property type="match status" value="1"/>
</dbReference>
<dbReference type="InterPro" id="IPR028081">
    <property type="entry name" value="Leu-bd"/>
</dbReference>
<dbReference type="Gene3D" id="3.40.50.2300">
    <property type="match status" value="2"/>
</dbReference>
<dbReference type="RefSeq" id="WP_344415920.1">
    <property type="nucleotide sequence ID" value="NZ_BAAAQK010000005.1"/>
</dbReference>
<dbReference type="SUPFAM" id="SSF53822">
    <property type="entry name" value="Periplasmic binding protein-like I"/>
    <property type="match status" value="1"/>
</dbReference>
<dbReference type="Proteomes" id="UP001500449">
    <property type="component" value="Unassembled WGS sequence"/>
</dbReference>
<feature type="signal peptide" evidence="3">
    <location>
        <begin position="1"/>
        <end position="22"/>
    </location>
</feature>
<sequence length="389" mass="40252">MARRTGVIRSLCVVALAATTVAACGTGGAGSGEGGSPSSGGTVTIGMTVPTSGLYAAEGAEMVRGAQLAATTVNDSGGVLGSKIVLDIQDDQSNPQVGVAAVKKFQANGDNAIAAAYNSTVGLAEIETVKREGTPFVSVIASADGITSPNYPNVVATNSAFTTKEVPLTKYVAGKVRTAAFVLSNDDAGRGLFKVYQDAWSGGKGPQILSEAYYQPTDTDYSAIVTKAIAAKPDGLYVTGSAVTISTIMRELKQLNSSIPFVWVSGEQVTPTAIKLAGGLLDGVTTASVYTTSGGDASTQKFTADYRKAYPDQVPQYFSATSYDAIMVVAQAMKGANSTTDKTKIAAAMRKVDFEGARGRNVFDANGRINLTPYVTRVVNGEIQKVQDQ</sequence>
<dbReference type="InterPro" id="IPR051010">
    <property type="entry name" value="BCAA_transport"/>
</dbReference>
<dbReference type="EMBL" id="BAAAQK010000005">
    <property type="protein sequence ID" value="GAA1845357.1"/>
    <property type="molecule type" value="Genomic_DNA"/>
</dbReference>
<feature type="domain" description="Leucine-binding protein" evidence="4">
    <location>
        <begin position="42"/>
        <end position="381"/>
    </location>
</feature>
<keyword evidence="2 3" id="KW-0732">Signal</keyword>
<evidence type="ECO:0000256" key="2">
    <source>
        <dbReference type="ARBA" id="ARBA00022729"/>
    </source>
</evidence>
<organism evidence="5 6">
    <name type="scientific">Pseudonocardia ailaonensis</name>
    <dbReference type="NCBI Taxonomy" id="367279"/>
    <lineage>
        <taxon>Bacteria</taxon>
        <taxon>Bacillati</taxon>
        <taxon>Actinomycetota</taxon>
        <taxon>Actinomycetes</taxon>
        <taxon>Pseudonocardiales</taxon>
        <taxon>Pseudonocardiaceae</taxon>
        <taxon>Pseudonocardia</taxon>
    </lineage>
</organism>
<evidence type="ECO:0000313" key="6">
    <source>
        <dbReference type="Proteomes" id="UP001500449"/>
    </source>
</evidence>
<comment type="similarity">
    <text evidence="1">Belongs to the leucine-binding protein family.</text>
</comment>
<keyword evidence="6" id="KW-1185">Reference proteome</keyword>
<proteinExistence type="inferred from homology"/>
<dbReference type="PANTHER" id="PTHR30483">
    <property type="entry name" value="LEUCINE-SPECIFIC-BINDING PROTEIN"/>
    <property type="match status" value="1"/>
</dbReference>
<dbReference type="PROSITE" id="PS51257">
    <property type="entry name" value="PROKAR_LIPOPROTEIN"/>
    <property type="match status" value="1"/>
</dbReference>
<evidence type="ECO:0000259" key="4">
    <source>
        <dbReference type="Pfam" id="PF13458"/>
    </source>
</evidence>
<name>A0ABN2N0S5_9PSEU</name>
<evidence type="ECO:0000256" key="3">
    <source>
        <dbReference type="SAM" id="SignalP"/>
    </source>
</evidence>
<gene>
    <name evidence="5" type="ORF">GCM10009836_26120</name>
</gene>
<reference evidence="5 6" key="1">
    <citation type="journal article" date="2019" name="Int. J. Syst. Evol. Microbiol.">
        <title>The Global Catalogue of Microorganisms (GCM) 10K type strain sequencing project: providing services to taxonomists for standard genome sequencing and annotation.</title>
        <authorList>
            <consortium name="The Broad Institute Genomics Platform"/>
            <consortium name="The Broad Institute Genome Sequencing Center for Infectious Disease"/>
            <person name="Wu L."/>
            <person name="Ma J."/>
        </authorList>
    </citation>
    <scope>NUCLEOTIDE SEQUENCE [LARGE SCALE GENOMIC DNA]</scope>
    <source>
        <strain evidence="5 6">JCM 16009</strain>
    </source>
</reference>
<protein>
    <submittedName>
        <fullName evidence="5">ABC transporter substrate-binding protein</fullName>
    </submittedName>
</protein>